<sequence length="108" mass="12164">MALDLRDMDRQAICRLANEALPTGSQIWVYGSRVKGTSHNTSDLDLVVHLPDANSPKSDVLNNSALTDFTEALSDSNIPIIVQVLAWQRIPEQFRENILKKYIVLWSN</sequence>
<protein>
    <recommendedName>
        <fullName evidence="1">Polymerase beta nucleotidyltransferase domain-containing protein</fullName>
    </recommendedName>
</protein>
<dbReference type="OrthoDB" id="9808659at2"/>
<comment type="caution">
    <text evidence="2">The sequence shown here is derived from an EMBL/GenBank/DDBJ whole genome shotgun (WGS) entry which is preliminary data.</text>
</comment>
<dbReference type="InterPro" id="IPR043519">
    <property type="entry name" value="NT_sf"/>
</dbReference>
<reference evidence="2 3" key="1">
    <citation type="submission" date="2018-04" db="EMBL/GenBank/DDBJ databases">
        <title>Thalassorhabdus spongiae gen. nov., sp. nov., isolated from a marine sponge in South-West Iceland.</title>
        <authorList>
            <person name="Knobloch S."/>
            <person name="Daussin A."/>
            <person name="Johannsson R."/>
            <person name="Marteinsson V.T."/>
        </authorList>
    </citation>
    <scope>NUCLEOTIDE SEQUENCE [LARGE SCALE GENOMIC DNA]</scope>
    <source>
        <strain evidence="2 3">Hp12</strain>
    </source>
</reference>
<evidence type="ECO:0000259" key="1">
    <source>
        <dbReference type="Pfam" id="PF18765"/>
    </source>
</evidence>
<dbReference type="Proteomes" id="UP000244906">
    <property type="component" value="Unassembled WGS sequence"/>
</dbReference>
<dbReference type="Pfam" id="PF18765">
    <property type="entry name" value="Polbeta"/>
    <property type="match status" value="1"/>
</dbReference>
<gene>
    <name evidence="2" type="ORF">DC094_05370</name>
</gene>
<evidence type="ECO:0000313" key="3">
    <source>
        <dbReference type="Proteomes" id="UP000244906"/>
    </source>
</evidence>
<accession>A0A2V1H6N8</accession>
<feature type="domain" description="Polymerase beta nucleotidyltransferase" evidence="1">
    <location>
        <begin position="26"/>
        <end position="107"/>
    </location>
</feature>
<keyword evidence="3" id="KW-1185">Reference proteome</keyword>
<dbReference type="Gene3D" id="3.30.460.10">
    <property type="entry name" value="Beta Polymerase, domain 2"/>
    <property type="match status" value="1"/>
</dbReference>
<dbReference type="InterPro" id="IPR041633">
    <property type="entry name" value="Polbeta"/>
</dbReference>
<dbReference type="CDD" id="cd05403">
    <property type="entry name" value="NT_KNTase_like"/>
    <property type="match status" value="1"/>
</dbReference>
<dbReference type="RefSeq" id="WP_116686021.1">
    <property type="nucleotide sequence ID" value="NZ_CAWNYD010000001.1"/>
</dbReference>
<dbReference type="AlphaFoldDB" id="A0A2V1H6N8"/>
<dbReference type="EMBL" id="QDDL01000001">
    <property type="protein sequence ID" value="PVZ72435.1"/>
    <property type="molecule type" value="Genomic_DNA"/>
</dbReference>
<name>A0A2V1H6N8_9GAMM</name>
<organism evidence="2 3">
    <name type="scientific">Pelagibaculum spongiae</name>
    <dbReference type="NCBI Taxonomy" id="2080658"/>
    <lineage>
        <taxon>Bacteria</taxon>
        <taxon>Pseudomonadati</taxon>
        <taxon>Pseudomonadota</taxon>
        <taxon>Gammaproteobacteria</taxon>
        <taxon>Oceanospirillales</taxon>
        <taxon>Pelagibaculum</taxon>
    </lineage>
</organism>
<proteinExistence type="predicted"/>
<evidence type="ECO:0000313" key="2">
    <source>
        <dbReference type="EMBL" id="PVZ72435.1"/>
    </source>
</evidence>
<dbReference type="SUPFAM" id="SSF81301">
    <property type="entry name" value="Nucleotidyltransferase"/>
    <property type="match status" value="1"/>
</dbReference>